<dbReference type="RefSeq" id="WP_013293596.1">
    <property type="nucleotide sequence ID" value="NC_014394.1"/>
</dbReference>
<dbReference type="SUPFAM" id="SSF47226">
    <property type="entry name" value="Histidine-containing phosphotransfer domain, HPT domain"/>
    <property type="match status" value="1"/>
</dbReference>
<feature type="modified residue" description="4-aspartylphosphate" evidence="11">
    <location>
        <position position="69"/>
    </location>
</feature>
<dbReference type="GO" id="GO:0005524">
    <property type="term" value="F:ATP binding"/>
    <property type="evidence" value="ECO:0007669"/>
    <property type="project" value="UniProtKB-KW"/>
</dbReference>
<dbReference type="SUPFAM" id="SSF52172">
    <property type="entry name" value="CheY-like"/>
    <property type="match status" value="1"/>
</dbReference>
<evidence type="ECO:0000259" key="12">
    <source>
        <dbReference type="PROSITE" id="PS50110"/>
    </source>
</evidence>
<dbReference type="EMBL" id="CP002159">
    <property type="protein sequence ID" value="ADL55657.1"/>
    <property type="molecule type" value="Genomic_DNA"/>
</dbReference>
<protein>
    <submittedName>
        <fullName evidence="14">Response regulator receiver and Hpt phospho transfer protein</fullName>
    </submittedName>
</protein>
<keyword evidence="3 11" id="KW-0597">Phosphoprotein</keyword>
<dbReference type="Gene3D" id="1.20.120.160">
    <property type="entry name" value="HPT domain"/>
    <property type="match status" value="1"/>
</dbReference>
<reference evidence="14 15" key="1">
    <citation type="submission" date="2010-08" db="EMBL/GenBank/DDBJ databases">
        <title>Complete sequence of Gallionella capsiferriformans ES-2.</title>
        <authorList>
            <consortium name="US DOE Joint Genome Institute"/>
            <person name="Lucas S."/>
            <person name="Copeland A."/>
            <person name="Lapidus A."/>
            <person name="Cheng J.-F."/>
            <person name="Bruce D."/>
            <person name="Goodwin L."/>
            <person name="Pitluck S."/>
            <person name="Chertkov O."/>
            <person name="Davenport K.W."/>
            <person name="Detter J.C."/>
            <person name="Han C."/>
            <person name="Tapia R."/>
            <person name="Land M."/>
            <person name="Hauser L."/>
            <person name="Chang Y.-J."/>
            <person name="Jeffries C."/>
            <person name="Kyrpides N."/>
            <person name="Ivanova N."/>
            <person name="Mikhailova N."/>
            <person name="Shelobolina E.S."/>
            <person name="Picardal F."/>
            <person name="Roden E."/>
            <person name="Emerson D."/>
            <person name="Woyke T."/>
        </authorList>
    </citation>
    <scope>NUCLEOTIDE SEQUENCE [LARGE SCALE GENOMIC DNA]</scope>
    <source>
        <strain evidence="14 15">ES-2</strain>
    </source>
</reference>
<evidence type="ECO:0000313" key="14">
    <source>
        <dbReference type="EMBL" id="ADL55657.1"/>
    </source>
</evidence>
<dbReference type="InterPro" id="IPR036641">
    <property type="entry name" value="HPT_dom_sf"/>
</dbReference>
<evidence type="ECO:0000313" key="15">
    <source>
        <dbReference type="Proteomes" id="UP000001235"/>
    </source>
</evidence>
<proteinExistence type="predicted"/>
<evidence type="ECO:0000256" key="11">
    <source>
        <dbReference type="PROSITE-ProRule" id="PRU00169"/>
    </source>
</evidence>
<keyword evidence="8" id="KW-0902">Two-component regulatory system</keyword>
<keyword evidence="6" id="KW-0067">ATP-binding</keyword>
<accession>D9SGL0</accession>
<dbReference type="Gene3D" id="3.40.50.2300">
    <property type="match status" value="1"/>
</dbReference>
<evidence type="ECO:0000256" key="8">
    <source>
        <dbReference type="ARBA" id="ARBA00023012"/>
    </source>
</evidence>
<dbReference type="InterPro" id="IPR011006">
    <property type="entry name" value="CheY-like_superfamily"/>
</dbReference>
<dbReference type="PROSITE" id="PS50110">
    <property type="entry name" value="RESPONSE_REGULATORY"/>
    <property type="match status" value="1"/>
</dbReference>
<dbReference type="InterPro" id="IPR008207">
    <property type="entry name" value="Sig_transdc_His_kin_Hpt_dom"/>
</dbReference>
<dbReference type="PANTHER" id="PTHR45339">
    <property type="entry name" value="HYBRID SIGNAL TRANSDUCTION HISTIDINE KINASE J"/>
    <property type="match status" value="1"/>
</dbReference>
<sequence length="260" mass="28642">MPYQKDRLANNTSTPLHGIKILVAEDHVFNQEIITDILENAGAAVCIAQNGMEALNLMKQKPFDCVLLDVQMPVMDGFQTIERIRADPTLAMTPVIAMTASASNEDRCRCLSAGMNDFIEKPFEPARLHHMITGLTQITVTHALPRAAKKPIDLSVLTNWIGDDKIKLQKFTGSFLDSAHLDLIEINAALEIKDFVALTTLAHHISSPARMVGASDFYELSKQLEITSRTICDTGVAHNLISQMHVALEQIAEIVSQELA</sequence>
<evidence type="ECO:0000256" key="7">
    <source>
        <dbReference type="ARBA" id="ARBA00022989"/>
    </source>
</evidence>
<evidence type="ECO:0000256" key="4">
    <source>
        <dbReference type="ARBA" id="ARBA00022692"/>
    </source>
</evidence>
<dbReference type="AlphaFoldDB" id="D9SGL0"/>
<keyword evidence="7" id="KW-1133">Transmembrane helix</keyword>
<keyword evidence="5" id="KW-0547">Nucleotide-binding</keyword>
<comment type="subcellular location">
    <subcellularLocation>
        <location evidence="1">Cell membrane</location>
        <topology evidence="1">Multi-pass membrane protein</topology>
    </subcellularLocation>
</comment>
<evidence type="ECO:0000256" key="6">
    <source>
        <dbReference type="ARBA" id="ARBA00022840"/>
    </source>
</evidence>
<dbReference type="PROSITE" id="PS50894">
    <property type="entry name" value="HPT"/>
    <property type="match status" value="1"/>
</dbReference>
<keyword evidence="9" id="KW-0472">Membrane</keyword>
<dbReference type="GO" id="GO:0000160">
    <property type="term" value="P:phosphorelay signal transduction system"/>
    <property type="evidence" value="ECO:0007669"/>
    <property type="project" value="UniProtKB-KW"/>
</dbReference>
<dbReference type="OrthoDB" id="9179585at2"/>
<keyword evidence="15" id="KW-1185">Reference proteome</keyword>
<dbReference type="eggNOG" id="COG0745">
    <property type="taxonomic scope" value="Bacteria"/>
</dbReference>
<evidence type="ECO:0000256" key="1">
    <source>
        <dbReference type="ARBA" id="ARBA00004651"/>
    </source>
</evidence>
<feature type="modified residue" description="Phosphohistidine" evidence="10">
    <location>
        <position position="203"/>
    </location>
</feature>
<dbReference type="Pfam" id="PF01627">
    <property type="entry name" value="Hpt"/>
    <property type="match status" value="1"/>
</dbReference>
<dbReference type="GO" id="GO:0004672">
    <property type="term" value="F:protein kinase activity"/>
    <property type="evidence" value="ECO:0007669"/>
    <property type="project" value="UniProtKB-ARBA"/>
</dbReference>
<keyword evidence="2" id="KW-1003">Cell membrane</keyword>
<organism evidence="14 15">
    <name type="scientific">Gallionella capsiferriformans (strain ES-2)</name>
    <name type="common">Gallionella ferruginea capsiferriformans (strain ES-2)</name>
    <dbReference type="NCBI Taxonomy" id="395494"/>
    <lineage>
        <taxon>Bacteria</taxon>
        <taxon>Pseudomonadati</taxon>
        <taxon>Pseudomonadota</taxon>
        <taxon>Betaproteobacteria</taxon>
        <taxon>Nitrosomonadales</taxon>
        <taxon>Gallionellaceae</taxon>
        <taxon>Gallionella</taxon>
    </lineage>
</organism>
<dbReference type="Proteomes" id="UP000001235">
    <property type="component" value="Chromosome"/>
</dbReference>
<dbReference type="SMART" id="SM00448">
    <property type="entry name" value="REC"/>
    <property type="match status" value="1"/>
</dbReference>
<evidence type="ECO:0000256" key="5">
    <source>
        <dbReference type="ARBA" id="ARBA00022741"/>
    </source>
</evidence>
<feature type="domain" description="Response regulatory" evidence="12">
    <location>
        <begin position="20"/>
        <end position="136"/>
    </location>
</feature>
<feature type="domain" description="HPt" evidence="13">
    <location>
        <begin position="164"/>
        <end position="258"/>
    </location>
</feature>
<dbReference type="HOGENOM" id="CLU_1068557_0_0_4"/>
<dbReference type="KEGG" id="gca:Galf_1641"/>
<name>D9SGL0_GALCS</name>
<keyword evidence="4" id="KW-0812">Transmembrane</keyword>
<evidence type="ECO:0000256" key="10">
    <source>
        <dbReference type="PROSITE-ProRule" id="PRU00110"/>
    </source>
</evidence>
<dbReference type="GO" id="GO:0005886">
    <property type="term" value="C:plasma membrane"/>
    <property type="evidence" value="ECO:0007669"/>
    <property type="project" value="UniProtKB-SubCell"/>
</dbReference>
<dbReference type="Pfam" id="PF00072">
    <property type="entry name" value="Response_reg"/>
    <property type="match status" value="1"/>
</dbReference>
<evidence type="ECO:0000259" key="13">
    <source>
        <dbReference type="PROSITE" id="PS50894"/>
    </source>
</evidence>
<evidence type="ECO:0000256" key="3">
    <source>
        <dbReference type="ARBA" id="ARBA00022553"/>
    </source>
</evidence>
<evidence type="ECO:0000256" key="9">
    <source>
        <dbReference type="ARBA" id="ARBA00023136"/>
    </source>
</evidence>
<evidence type="ECO:0000256" key="2">
    <source>
        <dbReference type="ARBA" id="ARBA00022475"/>
    </source>
</evidence>
<dbReference type="STRING" id="395494.Galf_1641"/>
<dbReference type="InterPro" id="IPR001789">
    <property type="entry name" value="Sig_transdc_resp-reg_receiver"/>
</dbReference>
<dbReference type="PANTHER" id="PTHR45339:SF1">
    <property type="entry name" value="HYBRID SIGNAL TRANSDUCTION HISTIDINE KINASE J"/>
    <property type="match status" value="1"/>
</dbReference>
<dbReference type="CDD" id="cd17546">
    <property type="entry name" value="REC_hyHK_CKI1_RcsC-like"/>
    <property type="match status" value="1"/>
</dbReference>
<gene>
    <name evidence="14" type="ordered locus">Galf_1641</name>
</gene>